<name>K2LNN9_9HYPH</name>
<comment type="caution">
    <text evidence="8">The sequence shown here is derived from an EMBL/GenBank/DDBJ whole genome shotgun (WGS) entry which is preliminary data.</text>
</comment>
<dbReference type="InterPro" id="IPR014039">
    <property type="entry name" value="Transl_elong_EFTs/EF1B_dimer"/>
</dbReference>
<feature type="domain" description="DUF4180" evidence="7">
    <location>
        <begin position="313"/>
        <end position="422"/>
    </location>
</feature>
<comment type="subcellular location">
    <subcellularLocation>
        <location evidence="5">Cytoplasm</location>
    </subcellularLocation>
</comment>
<evidence type="ECO:0000256" key="2">
    <source>
        <dbReference type="ARBA" id="ARBA00016956"/>
    </source>
</evidence>
<dbReference type="Gene3D" id="1.10.8.10">
    <property type="entry name" value="DNA helicase RuvA subunit, C-terminal domain"/>
    <property type="match status" value="1"/>
</dbReference>
<keyword evidence="9" id="KW-1185">Reference proteome</keyword>
<dbReference type="OrthoDB" id="8595425at2"/>
<dbReference type="HAMAP" id="MF_00050">
    <property type="entry name" value="EF_Ts"/>
    <property type="match status" value="1"/>
</dbReference>
<dbReference type="SUPFAM" id="SSF54713">
    <property type="entry name" value="Elongation factor Ts (EF-Ts), dimerisation domain"/>
    <property type="match status" value="1"/>
</dbReference>
<proteinExistence type="inferred from homology"/>
<dbReference type="InterPro" id="IPR009060">
    <property type="entry name" value="UBA-like_sf"/>
</dbReference>
<evidence type="ECO:0000313" key="9">
    <source>
        <dbReference type="Proteomes" id="UP000006786"/>
    </source>
</evidence>
<evidence type="ECO:0000259" key="7">
    <source>
        <dbReference type="Pfam" id="PF13788"/>
    </source>
</evidence>
<dbReference type="Proteomes" id="UP000006786">
    <property type="component" value="Unassembled WGS sequence"/>
</dbReference>
<evidence type="ECO:0000256" key="5">
    <source>
        <dbReference type="HAMAP-Rule" id="MF_00050"/>
    </source>
</evidence>
<dbReference type="InterPro" id="IPR025438">
    <property type="entry name" value="DUF4180"/>
</dbReference>
<dbReference type="CDD" id="cd14275">
    <property type="entry name" value="UBA_EF-Ts"/>
    <property type="match status" value="1"/>
</dbReference>
<dbReference type="NCBIfam" id="TIGR00116">
    <property type="entry name" value="tsf"/>
    <property type="match status" value="1"/>
</dbReference>
<sequence>MPKPDIQLIKALRERTAAGVMDCKRALIAAEGNLDRAAESLRATMRAATRVHRRPTPEGVVACVVRERRGALIELRAETDFVSRNAQFQTAAGDLARIALEAGGDLARTLDAPSPDGRDTVAGYLHHLSARFGEAVTLHRTAGIDTPEGCLGAYAHNGPTPDVGRMAALVSVSGGGASVEIARRLAMHVVGAAPLWTSPDDVPASVRELKHTGSGDGSGDANESHRVIQSRLDRFYGMTVLLHQPFLFDPGVTVAEALADAAGDQARVDGFVCFRVGEDAAHDARVAQAAAFEWTFGNDWSSEAPAHIREVGEVRIFEVSPNGPKLRDDRDAVDLINAAWSLGITFIALPTGRLPGDFFPLSTRKAGTILQKFSNLGARLAIVGDVSVEVAESAALRDFIHEANRGEHVWFVPDFDSLMRRLNIRARSG</sequence>
<keyword evidence="5" id="KW-0963">Cytoplasm</keyword>
<dbReference type="GO" id="GO:0005737">
    <property type="term" value="C:cytoplasm"/>
    <property type="evidence" value="ECO:0007669"/>
    <property type="project" value="UniProtKB-SubCell"/>
</dbReference>
<evidence type="ECO:0000313" key="8">
    <source>
        <dbReference type="EMBL" id="EKF19384.1"/>
    </source>
</evidence>
<dbReference type="PATRIC" id="fig|391937.3.peg.1608"/>
<comment type="function">
    <text evidence="5">Associates with the EF-Tu.GDP complex and induces the exchange of GDP to GTP. It remains bound to the aminoacyl-tRNA.EF-Tu.GTP complex up to the GTP hydrolysis stage on the ribosome.</text>
</comment>
<dbReference type="SUPFAM" id="SSF46934">
    <property type="entry name" value="UBA-like"/>
    <property type="match status" value="1"/>
</dbReference>
<gene>
    <name evidence="5 8" type="primary">tsf</name>
    <name evidence="8" type="ORF">NA2_07829</name>
</gene>
<dbReference type="Pfam" id="PF00889">
    <property type="entry name" value="EF_TS"/>
    <property type="match status" value="1"/>
</dbReference>
<dbReference type="AlphaFoldDB" id="K2LNN9"/>
<evidence type="ECO:0000256" key="4">
    <source>
        <dbReference type="ARBA" id="ARBA00022917"/>
    </source>
</evidence>
<dbReference type="InterPro" id="IPR001816">
    <property type="entry name" value="Transl_elong_EFTs/EF1B"/>
</dbReference>
<comment type="similarity">
    <text evidence="1 5">Belongs to the EF-Ts family.</text>
</comment>
<dbReference type="InterPro" id="IPR036402">
    <property type="entry name" value="EF-Ts_dimer_sf"/>
</dbReference>
<feature type="domain" description="Translation elongation factor EFTs/EF1B dimerisation" evidence="6">
    <location>
        <begin position="70"/>
        <end position="278"/>
    </location>
</feature>
<dbReference type="PANTHER" id="PTHR11741:SF0">
    <property type="entry name" value="ELONGATION FACTOR TS, MITOCHONDRIAL"/>
    <property type="match status" value="1"/>
</dbReference>
<reference evidence="8 9" key="1">
    <citation type="journal article" date="2012" name="J. Bacteriol.">
        <title>Genome Sequence of Nitratireductor pacificus Type Strain pht-3B.</title>
        <authorList>
            <person name="Lai Q."/>
            <person name="Li G."/>
            <person name="Shao Z."/>
        </authorList>
    </citation>
    <scope>NUCLEOTIDE SEQUENCE [LARGE SCALE GENOMIC DNA]</scope>
    <source>
        <strain evidence="9">pht-3B</strain>
    </source>
</reference>
<dbReference type="GO" id="GO:0003746">
    <property type="term" value="F:translation elongation factor activity"/>
    <property type="evidence" value="ECO:0007669"/>
    <property type="project" value="UniProtKB-UniRule"/>
</dbReference>
<protein>
    <recommendedName>
        <fullName evidence="2 5">Elongation factor Ts</fullName>
        <shortName evidence="5">EF-Ts</shortName>
    </recommendedName>
</protein>
<dbReference type="STRING" id="391937.NA2_07829"/>
<evidence type="ECO:0000259" key="6">
    <source>
        <dbReference type="Pfam" id="PF00889"/>
    </source>
</evidence>
<organism evidence="8 9">
    <name type="scientific">Nitratireductor pacificus pht-3B</name>
    <dbReference type="NCBI Taxonomy" id="391937"/>
    <lineage>
        <taxon>Bacteria</taxon>
        <taxon>Pseudomonadati</taxon>
        <taxon>Pseudomonadota</taxon>
        <taxon>Alphaproteobacteria</taxon>
        <taxon>Hyphomicrobiales</taxon>
        <taxon>Phyllobacteriaceae</taxon>
        <taxon>Nitratireductor</taxon>
    </lineage>
</organism>
<dbReference type="EMBL" id="AMRM01000007">
    <property type="protein sequence ID" value="EKF19384.1"/>
    <property type="molecule type" value="Genomic_DNA"/>
</dbReference>
<dbReference type="Gene3D" id="3.30.479.20">
    <property type="entry name" value="Elongation factor Ts, dimerisation domain"/>
    <property type="match status" value="2"/>
</dbReference>
<accession>K2LNN9</accession>
<dbReference type="PANTHER" id="PTHR11741">
    <property type="entry name" value="ELONGATION FACTOR TS"/>
    <property type="match status" value="1"/>
</dbReference>
<feature type="region of interest" description="Involved in Mg(2+) ion dislocation from EF-Tu" evidence="5">
    <location>
        <begin position="79"/>
        <end position="82"/>
    </location>
</feature>
<evidence type="ECO:0000256" key="1">
    <source>
        <dbReference type="ARBA" id="ARBA00005532"/>
    </source>
</evidence>
<keyword evidence="3 5" id="KW-0251">Elongation factor</keyword>
<evidence type="ECO:0000256" key="3">
    <source>
        <dbReference type="ARBA" id="ARBA00022768"/>
    </source>
</evidence>
<dbReference type="Pfam" id="PF13788">
    <property type="entry name" value="DUF4180"/>
    <property type="match status" value="1"/>
</dbReference>
<dbReference type="eggNOG" id="COG0264">
    <property type="taxonomic scope" value="Bacteria"/>
</dbReference>
<keyword evidence="4 5" id="KW-0648">Protein biosynthesis</keyword>
<dbReference type="RefSeq" id="WP_008596034.1">
    <property type="nucleotide sequence ID" value="NZ_AMRM01000007.1"/>
</dbReference>